<dbReference type="EMBL" id="JBHSNQ010000193">
    <property type="protein sequence ID" value="MFC5543297.1"/>
    <property type="molecule type" value="Genomic_DNA"/>
</dbReference>
<organism evidence="1 2">
    <name type="scientific">Ureibacillus suwonensis</name>
    <dbReference type="NCBI Taxonomy" id="313007"/>
    <lineage>
        <taxon>Bacteria</taxon>
        <taxon>Bacillati</taxon>
        <taxon>Bacillota</taxon>
        <taxon>Bacilli</taxon>
        <taxon>Bacillales</taxon>
        <taxon>Caryophanaceae</taxon>
        <taxon>Ureibacillus</taxon>
    </lineage>
</organism>
<evidence type="ECO:0008006" key="3">
    <source>
        <dbReference type="Google" id="ProtNLM"/>
    </source>
</evidence>
<proteinExistence type="predicted"/>
<sequence>MKKSKSSFLRELRKYKDHLTRQQFKTLRGQVLNGDCVGAKKGLEKILNRRMQDEHTKNLS</sequence>
<evidence type="ECO:0000313" key="1">
    <source>
        <dbReference type="EMBL" id="MFC5543297.1"/>
    </source>
</evidence>
<comment type="caution">
    <text evidence="1">The sequence shown here is derived from an EMBL/GenBank/DDBJ whole genome shotgun (WGS) entry which is preliminary data.</text>
</comment>
<reference evidence="2" key="1">
    <citation type="journal article" date="2019" name="Int. J. Syst. Evol. Microbiol.">
        <title>The Global Catalogue of Microorganisms (GCM) 10K type strain sequencing project: providing services to taxonomists for standard genome sequencing and annotation.</title>
        <authorList>
            <consortium name="The Broad Institute Genomics Platform"/>
            <consortium name="The Broad Institute Genome Sequencing Center for Infectious Disease"/>
            <person name="Wu L."/>
            <person name="Ma J."/>
        </authorList>
    </citation>
    <scope>NUCLEOTIDE SEQUENCE [LARGE SCALE GENOMIC DNA]</scope>
    <source>
        <strain evidence="2">CCUG 56331</strain>
    </source>
</reference>
<evidence type="ECO:0000313" key="2">
    <source>
        <dbReference type="Proteomes" id="UP001595978"/>
    </source>
</evidence>
<gene>
    <name evidence="1" type="ORF">ACFPOH_16425</name>
</gene>
<dbReference type="Proteomes" id="UP001595978">
    <property type="component" value="Unassembled WGS sequence"/>
</dbReference>
<keyword evidence="2" id="KW-1185">Reference proteome</keyword>
<accession>A0ABW0REN7</accession>
<dbReference type="RefSeq" id="WP_281742712.1">
    <property type="nucleotide sequence ID" value="NZ_JBHSNQ010000193.1"/>
</dbReference>
<name>A0ABW0REN7_9BACL</name>
<protein>
    <recommendedName>
        <fullName evidence="3">Fur-regulated basic protein B</fullName>
    </recommendedName>
</protein>